<dbReference type="RefSeq" id="WP_213109309.1">
    <property type="nucleotide sequence ID" value="NZ_JAGYPJ010000001.1"/>
</dbReference>
<gene>
    <name evidence="2" type="ORF">KHA93_02730</name>
</gene>
<organism evidence="2 3">
    <name type="scientific">Lederbergia citrisecunda</name>
    <dbReference type="NCBI Taxonomy" id="2833583"/>
    <lineage>
        <taxon>Bacteria</taxon>
        <taxon>Bacillati</taxon>
        <taxon>Bacillota</taxon>
        <taxon>Bacilli</taxon>
        <taxon>Bacillales</taxon>
        <taxon>Bacillaceae</taxon>
        <taxon>Lederbergia</taxon>
    </lineage>
</organism>
<dbReference type="GO" id="GO:0032259">
    <property type="term" value="P:methylation"/>
    <property type="evidence" value="ECO:0007669"/>
    <property type="project" value="UniProtKB-KW"/>
</dbReference>
<dbReference type="PANTHER" id="PTHR43861:SF1">
    <property type="entry name" value="TRANS-ACONITATE 2-METHYLTRANSFERASE"/>
    <property type="match status" value="1"/>
</dbReference>
<proteinExistence type="predicted"/>
<dbReference type="GO" id="GO:0008168">
    <property type="term" value="F:methyltransferase activity"/>
    <property type="evidence" value="ECO:0007669"/>
    <property type="project" value="UniProtKB-KW"/>
</dbReference>
<dbReference type="SUPFAM" id="SSF53335">
    <property type="entry name" value="S-adenosyl-L-methionine-dependent methyltransferases"/>
    <property type="match status" value="1"/>
</dbReference>
<keyword evidence="2" id="KW-0808">Transferase</keyword>
<evidence type="ECO:0000313" key="2">
    <source>
        <dbReference type="EMBL" id="MBS4198563.1"/>
    </source>
</evidence>
<protein>
    <submittedName>
        <fullName evidence="2">Methyltransferase domain-containing protein</fullName>
    </submittedName>
</protein>
<dbReference type="InterPro" id="IPR025714">
    <property type="entry name" value="Methyltranfer_dom"/>
</dbReference>
<keyword evidence="2" id="KW-0489">Methyltransferase</keyword>
<name>A0A942TJB3_9BACI</name>
<dbReference type="Gene3D" id="3.40.50.150">
    <property type="entry name" value="Vaccinia Virus protein VP39"/>
    <property type="match status" value="1"/>
</dbReference>
<keyword evidence="3" id="KW-1185">Reference proteome</keyword>
<evidence type="ECO:0000313" key="3">
    <source>
        <dbReference type="Proteomes" id="UP000682713"/>
    </source>
</evidence>
<dbReference type="Proteomes" id="UP000682713">
    <property type="component" value="Unassembled WGS sequence"/>
</dbReference>
<sequence>MSEWKELNDESKSRWNENAEFWDDYMGDESNQFHREIIRPHTENLLDVKTGQRILDIACGNGNFSRRLVDLGANVVAVDYSSKMIERAKLRSVSKINQLQYKVCDVTNEESLLELGIQTFDSAVANMALIDIADIQPLMRALKILLKENGIFVFSVTHPCFQSPNMRNVHEIEDNNSNVQSKTSIQIFNYLTPQPYKAIGIKGQPTSHYMFHRSLSYYLNLAFQHHFVLDGIIEPSFRKELETNQFDWFEIPPVIILRLRKQRLE</sequence>
<reference evidence="2 3" key="1">
    <citation type="submission" date="2021-05" db="EMBL/GenBank/DDBJ databases">
        <title>Novel Bacillus species.</title>
        <authorList>
            <person name="Liu G."/>
        </authorList>
    </citation>
    <scope>NUCLEOTIDE SEQUENCE [LARGE SCALE GENOMIC DNA]</scope>
    <source>
        <strain evidence="2 3">FJAT-49732</strain>
    </source>
</reference>
<dbReference type="InterPro" id="IPR029063">
    <property type="entry name" value="SAM-dependent_MTases_sf"/>
</dbReference>
<dbReference type="Pfam" id="PF13847">
    <property type="entry name" value="Methyltransf_31"/>
    <property type="match status" value="1"/>
</dbReference>
<evidence type="ECO:0000259" key="1">
    <source>
        <dbReference type="Pfam" id="PF13847"/>
    </source>
</evidence>
<dbReference type="CDD" id="cd02440">
    <property type="entry name" value="AdoMet_MTases"/>
    <property type="match status" value="1"/>
</dbReference>
<dbReference type="EMBL" id="JAGYPJ010000001">
    <property type="protein sequence ID" value="MBS4198563.1"/>
    <property type="molecule type" value="Genomic_DNA"/>
</dbReference>
<dbReference type="PANTHER" id="PTHR43861">
    <property type="entry name" value="TRANS-ACONITATE 2-METHYLTRANSFERASE-RELATED"/>
    <property type="match status" value="1"/>
</dbReference>
<dbReference type="AlphaFoldDB" id="A0A942TJB3"/>
<feature type="domain" description="Methyltransferase" evidence="1">
    <location>
        <begin position="50"/>
        <end position="181"/>
    </location>
</feature>
<accession>A0A942TJB3</accession>
<comment type="caution">
    <text evidence="2">The sequence shown here is derived from an EMBL/GenBank/DDBJ whole genome shotgun (WGS) entry which is preliminary data.</text>
</comment>